<evidence type="ECO:0000313" key="2">
    <source>
        <dbReference type="Proteomes" id="UP001281147"/>
    </source>
</evidence>
<dbReference type="Proteomes" id="UP001281147">
    <property type="component" value="Unassembled WGS sequence"/>
</dbReference>
<protein>
    <submittedName>
        <fullName evidence="1">Uncharacterized protein</fullName>
    </submittedName>
</protein>
<accession>A0ACC3N1U6</accession>
<proteinExistence type="predicted"/>
<evidence type="ECO:0000313" key="1">
    <source>
        <dbReference type="EMBL" id="KAK3708297.1"/>
    </source>
</evidence>
<comment type="caution">
    <text evidence="1">The sequence shown here is derived from an EMBL/GenBank/DDBJ whole genome shotgun (WGS) entry which is preliminary data.</text>
</comment>
<reference evidence="1" key="1">
    <citation type="submission" date="2023-07" db="EMBL/GenBank/DDBJ databases">
        <title>Black Yeasts Isolated from many extreme environments.</title>
        <authorList>
            <person name="Coleine C."/>
            <person name="Stajich J.E."/>
            <person name="Selbmann L."/>
        </authorList>
    </citation>
    <scope>NUCLEOTIDE SEQUENCE</scope>
    <source>
        <strain evidence="1">CCFEE 5714</strain>
    </source>
</reference>
<keyword evidence="2" id="KW-1185">Reference proteome</keyword>
<organism evidence="1 2">
    <name type="scientific">Vermiconidia calcicola</name>
    <dbReference type="NCBI Taxonomy" id="1690605"/>
    <lineage>
        <taxon>Eukaryota</taxon>
        <taxon>Fungi</taxon>
        <taxon>Dikarya</taxon>
        <taxon>Ascomycota</taxon>
        <taxon>Pezizomycotina</taxon>
        <taxon>Dothideomycetes</taxon>
        <taxon>Dothideomycetidae</taxon>
        <taxon>Mycosphaerellales</taxon>
        <taxon>Extremaceae</taxon>
        <taxon>Vermiconidia</taxon>
    </lineage>
</organism>
<sequence length="372" mass="41919">MHAFTTLFAVATISFISFAHAEWTFNVGIQRFEDRDCATYPIGIEDDEYQHAEENNCKTWDGESFAGFRYIWDAHTASEGDEELEAYGQCEIGAWAESDCTGEYLGQVGDVCIEKPNKVDDTDIWQANNPGYWDREDTRQAIGYVREKTVAFYVLVCYPYSPQVFVVRTQLEHIAPASPGMNFRRRFESGRHHSRNGSRSSLRCLIDFDPSPKLLCSLSTILLSNAPPPQFARSRTLKMTDFTPIGTPSGSASKRLAEFCSPRRVEIAAILDSFLSAFWLFMTVGIVGSAIFFVGRPKSKDPWLLGLQVFGFFVDVAVFEYTLYCGPDVTMAQVTGYIVKLVAKLSAGPIIAVMRILKEQWDDWQESKKKDA</sequence>
<name>A0ACC3N1U6_9PEZI</name>
<gene>
    <name evidence="1" type="ORF">LTR37_011562</name>
</gene>
<dbReference type="EMBL" id="JAUTXU010000102">
    <property type="protein sequence ID" value="KAK3708297.1"/>
    <property type="molecule type" value="Genomic_DNA"/>
</dbReference>